<dbReference type="PANTHER" id="PTHR34218:SF3">
    <property type="entry name" value="ACYL-HOMOSERINE LACTONE ACYLASE PVDQ"/>
    <property type="match status" value="1"/>
</dbReference>
<sequence length="724" mass="81746">MKNLLFLLFLPLPLLAQKFTPTEINRWQQQAKQATIIRDNYGVPHIYGNTDADAVFGLLYAQCEDDFKRVEMNYIEKLGRMAEVKGEPELYKDLLIRLLIDSTDAIADYNKAEPWLKKLLNAYADGINYYLYKNPKVKPALLYRFKPWYPLLWTDGSIGAINTADVTVTELKNFYTGFPNFSSAIPKKAELPSGSNGFAFAPAKTESGNAILYINPHVTFYFRPEVQVQSKEGLNAYGAVTWGQFFVYQGFNEHCGWMHTSGNTDVADLYEEKIVKKNKALFYQFNNDLKPVTQKKISIRYLDGAALKTKTINTYYTHHGPIMTQRNGKWISLKSYNRSMVSLVQSWQRTKVQSFEEYKKAMDLKANTSNNTVYADDKGNIAYWHGNFIPVRDTKLDWSKPVDGSLAATEWKGLHKVDESVHLYNPASGWIQNCNSTPFTASGTSSPKKEKYPAYMAPDGENFRGINAVKIFNNSGKYTLEKVIADAYNTHLAAFDVLLPALLKAYNANKATATYQPLAGPIKILTEWDRNSSETSVATTLAIEWAQKLSPAIRQVYIDQGDADQVQKTEKFAETATADQLLAPLLEVKLELQSKFGKWQIAWGDINRYQRLSGDIDQKFDDTQPSLPSGFAPSTWGCLPSFVSRTYPGTNKRYGYNGNSFVCAVEFGKKIKAKSLLAGGNSGDPASKHFNDQALMYTKGQFKDVLFYKEDVEKHAEKTYHPGE</sequence>
<protein>
    <submittedName>
        <fullName evidence="8">Penicillin acylase family protein</fullName>
    </submittedName>
</protein>
<evidence type="ECO:0000256" key="1">
    <source>
        <dbReference type="ARBA" id="ARBA00006586"/>
    </source>
</evidence>
<feature type="binding site" evidence="6">
    <location>
        <position position="268"/>
    </location>
    <ligand>
        <name>Ca(2+)</name>
        <dbReference type="ChEBI" id="CHEBI:29108"/>
    </ligand>
</feature>
<keyword evidence="4" id="KW-0865">Zymogen</keyword>
<feature type="chain" id="PRO_5029568043" evidence="7">
    <location>
        <begin position="17"/>
        <end position="724"/>
    </location>
</feature>
<keyword evidence="3" id="KW-0378">Hydrolase</keyword>
<comment type="cofactor">
    <cofactor evidence="6">
        <name>Ca(2+)</name>
        <dbReference type="ChEBI" id="CHEBI:29108"/>
    </cofactor>
    <text evidence="6">Binds 1 Ca(2+) ion per dimer.</text>
</comment>
<dbReference type="InterPro" id="IPR043147">
    <property type="entry name" value="Penicillin_amidase_A-knob"/>
</dbReference>
<dbReference type="InterPro" id="IPR029055">
    <property type="entry name" value="Ntn_hydrolases_N"/>
</dbReference>
<gene>
    <name evidence="8" type="ORF">HUW48_08370</name>
</gene>
<dbReference type="PIRSF" id="PIRSF001227">
    <property type="entry name" value="Pen_acylase"/>
    <property type="match status" value="1"/>
</dbReference>
<evidence type="ECO:0000256" key="7">
    <source>
        <dbReference type="SAM" id="SignalP"/>
    </source>
</evidence>
<dbReference type="InterPro" id="IPR043146">
    <property type="entry name" value="Penicillin_amidase_N_B-knob"/>
</dbReference>
<dbReference type="InterPro" id="IPR023343">
    <property type="entry name" value="Penicillin_amidase_dom1"/>
</dbReference>
<reference evidence="8 9" key="2">
    <citation type="submission" date="2020-08" db="EMBL/GenBank/DDBJ databases">
        <title>Adhaeribacter dokdonensis sp. nov., isolated from the rhizosphere of Elymus tsukushiensis, a plant native to the Dokdo Islands, Republic of Korea.</title>
        <authorList>
            <person name="Ghim S.Y."/>
        </authorList>
    </citation>
    <scope>NUCLEOTIDE SEQUENCE [LARGE SCALE GENOMIC DNA]</scope>
    <source>
        <strain evidence="8 9">KUDC8001</strain>
    </source>
</reference>
<proteinExistence type="inferred from homology"/>
<keyword evidence="2 7" id="KW-0732">Signal</keyword>
<keyword evidence="6" id="KW-0479">Metal-binding</keyword>
<evidence type="ECO:0000256" key="2">
    <source>
        <dbReference type="ARBA" id="ARBA00022729"/>
    </source>
</evidence>
<evidence type="ECO:0000313" key="8">
    <source>
        <dbReference type="EMBL" id="QMU28059.1"/>
    </source>
</evidence>
<feature type="binding site" evidence="6">
    <location>
        <position position="265"/>
    </location>
    <ligand>
        <name>Ca(2+)</name>
        <dbReference type="ChEBI" id="CHEBI:29108"/>
    </ligand>
</feature>
<keyword evidence="9" id="KW-1185">Reference proteome</keyword>
<dbReference type="EMBL" id="CP055153">
    <property type="protein sequence ID" value="QMU28059.1"/>
    <property type="molecule type" value="Genomic_DNA"/>
</dbReference>
<dbReference type="Proteomes" id="UP000514509">
    <property type="component" value="Chromosome"/>
</dbReference>
<reference evidence="8 9" key="1">
    <citation type="submission" date="2020-06" db="EMBL/GenBank/DDBJ databases">
        <authorList>
            <person name="Hwang Y.J."/>
        </authorList>
    </citation>
    <scope>NUCLEOTIDE SEQUENCE [LARGE SCALE GENOMIC DNA]</scope>
    <source>
        <strain evidence="8 9">KUDC8001</strain>
    </source>
</reference>
<dbReference type="GO" id="GO:0046872">
    <property type="term" value="F:metal ion binding"/>
    <property type="evidence" value="ECO:0007669"/>
    <property type="project" value="UniProtKB-KW"/>
</dbReference>
<evidence type="ECO:0000256" key="5">
    <source>
        <dbReference type="PIRSR" id="PIRSR001227-1"/>
    </source>
</evidence>
<evidence type="ECO:0000313" key="9">
    <source>
        <dbReference type="Proteomes" id="UP000514509"/>
    </source>
</evidence>
<dbReference type="PANTHER" id="PTHR34218">
    <property type="entry name" value="PEPTIDASE S45 PENICILLIN AMIDASE"/>
    <property type="match status" value="1"/>
</dbReference>
<dbReference type="Gene3D" id="2.30.120.10">
    <property type="match status" value="1"/>
</dbReference>
<dbReference type="GO" id="GO:0017000">
    <property type="term" value="P:antibiotic biosynthetic process"/>
    <property type="evidence" value="ECO:0007669"/>
    <property type="project" value="InterPro"/>
</dbReference>
<dbReference type="GO" id="GO:0016811">
    <property type="term" value="F:hydrolase activity, acting on carbon-nitrogen (but not peptide) bonds, in linear amides"/>
    <property type="evidence" value="ECO:0007669"/>
    <property type="project" value="InterPro"/>
</dbReference>
<dbReference type="RefSeq" id="WP_182415249.1">
    <property type="nucleotide sequence ID" value="NZ_CP055153.1"/>
</dbReference>
<dbReference type="KEGG" id="add:HUW48_08370"/>
<feature type="active site" description="Nucleophile" evidence="5">
    <location>
        <position position="195"/>
    </location>
</feature>
<dbReference type="InterPro" id="IPR002692">
    <property type="entry name" value="S45"/>
</dbReference>
<evidence type="ECO:0000256" key="3">
    <source>
        <dbReference type="ARBA" id="ARBA00022801"/>
    </source>
</evidence>
<name>A0A7L7L6T9_9BACT</name>
<dbReference type="SUPFAM" id="SSF56235">
    <property type="entry name" value="N-terminal nucleophile aminohydrolases (Ntn hydrolases)"/>
    <property type="match status" value="1"/>
</dbReference>
<dbReference type="Gene3D" id="1.10.1400.10">
    <property type="match status" value="1"/>
</dbReference>
<dbReference type="Pfam" id="PF01804">
    <property type="entry name" value="Penicil_amidase"/>
    <property type="match status" value="1"/>
</dbReference>
<evidence type="ECO:0000256" key="4">
    <source>
        <dbReference type="ARBA" id="ARBA00023145"/>
    </source>
</evidence>
<organism evidence="8 9">
    <name type="scientific">Adhaeribacter radiodurans</name>
    <dbReference type="NCBI Taxonomy" id="2745197"/>
    <lineage>
        <taxon>Bacteria</taxon>
        <taxon>Pseudomonadati</taxon>
        <taxon>Bacteroidota</taxon>
        <taxon>Cytophagia</taxon>
        <taxon>Cytophagales</taxon>
        <taxon>Hymenobacteraceae</taxon>
        <taxon>Adhaeribacter</taxon>
    </lineage>
</organism>
<dbReference type="Gene3D" id="3.60.20.10">
    <property type="entry name" value="Glutamine Phosphoribosylpyrophosphate, subunit 1, domain 1"/>
    <property type="match status" value="1"/>
</dbReference>
<comment type="similarity">
    <text evidence="1">Belongs to the peptidase S45 family.</text>
</comment>
<evidence type="ECO:0000256" key="6">
    <source>
        <dbReference type="PIRSR" id="PIRSR001227-2"/>
    </source>
</evidence>
<keyword evidence="6" id="KW-0106">Calcium</keyword>
<dbReference type="AlphaFoldDB" id="A0A7L7L6T9"/>
<accession>A0A7L7L6T9</accession>
<dbReference type="Gene3D" id="1.10.439.10">
    <property type="entry name" value="Penicillin Amidohydrolase, domain 1"/>
    <property type="match status" value="1"/>
</dbReference>
<feature type="signal peptide" evidence="7">
    <location>
        <begin position="1"/>
        <end position="16"/>
    </location>
</feature>
<dbReference type="InterPro" id="IPR014395">
    <property type="entry name" value="Pen/GL7ACA/AHL_acylase"/>
</dbReference>